<feature type="region of interest" description="Disordered" evidence="1">
    <location>
        <begin position="1"/>
        <end position="29"/>
    </location>
</feature>
<feature type="compositionally biased region" description="Basic and acidic residues" evidence="1">
    <location>
        <begin position="105"/>
        <end position="115"/>
    </location>
</feature>
<dbReference type="Proteomes" id="UP001497516">
    <property type="component" value="Chromosome 4"/>
</dbReference>
<evidence type="ECO:0000256" key="1">
    <source>
        <dbReference type="SAM" id="MobiDB-lite"/>
    </source>
</evidence>
<sequence length="163" mass="17442">MDEEGEPSESSTEAEVAKPQSLLSDAKKMVEVPPLSSSIIDSAASMVADSASMQTTATSFDSWKFRKEQDRLDSTQASRMVSEISRSAAPLERFKAAPEMASGGEDARLRRKPPEEGRVVLDRRLEAEAVGSRWIGSPAPLTDLAANEEEGGGDSLSLSLSPD</sequence>
<reference evidence="2 3" key="1">
    <citation type="submission" date="2024-04" db="EMBL/GenBank/DDBJ databases">
        <authorList>
            <person name="Fracassetti M."/>
        </authorList>
    </citation>
    <scope>NUCLEOTIDE SEQUENCE [LARGE SCALE GENOMIC DNA]</scope>
</reference>
<evidence type="ECO:0000313" key="2">
    <source>
        <dbReference type="EMBL" id="CAL1381233.1"/>
    </source>
</evidence>
<proteinExistence type="predicted"/>
<keyword evidence="3" id="KW-1185">Reference proteome</keyword>
<feature type="region of interest" description="Disordered" evidence="1">
    <location>
        <begin position="92"/>
        <end position="115"/>
    </location>
</feature>
<organism evidence="2 3">
    <name type="scientific">Linum trigynum</name>
    <dbReference type="NCBI Taxonomy" id="586398"/>
    <lineage>
        <taxon>Eukaryota</taxon>
        <taxon>Viridiplantae</taxon>
        <taxon>Streptophyta</taxon>
        <taxon>Embryophyta</taxon>
        <taxon>Tracheophyta</taxon>
        <taxon>Spermatophyta</taxon>
        <taxon>Magnoliopsida</taxon>
        <taxon>eudicotyledons</taxon>
        <taxon>Gunneridae</taxon>
        <taxon>Pentapetalae</taxon>
        <taxon>rosids</taxon>
        <taxon>fabids</taxon>
        <taxon>Malpighiales</taxon>
        <taxon>Linaceae</taxon>
        <taxon>Linum</taxon>
    </lineage>
</organism>
<feature type="region of interest" description="Disordered" evidence="1">
    <location>
        <begin position="135"/>
        <end position="163"/>
    </location>
</feature>
<accession>A0AAV2E6E5</accession>
<protein>
    <submittedName>
        <fullName evidence="2">Uncharacterized protein</fullName>
    </submittedName>
</protein>
<dbReference type="AlphaFoldDB" id="A0AAV2E6E5"/>
<gene>
    <name evidence="2" type="ORF">LTRI10_LOCUS22626</name>
</gene>
<name>A0AAV2E6E5_9ROSI</name>
<dbReference type="EMBL" id="OZ034817">
    <property type="protein sequence ID" value="CAL1381233.1"/>
    <property type="molecule type" value="Genomic_DNA"/>
</dbReference>
<evidence type="ECO:0000313" key="3">
    <source>
        <dbReference type="Proteomes" id="UP001497516"/>
    </source>
</evidence>